<dbReference type="SUPFAM" id="SSF50978">
    <property type="entry name" value="WD40 repeat-like"/>
    <property type="match status" value="1"/>
</dbReference>
<dbReference type="AlphaFoldDB" id="A0A433QCU6"/>
<dbReference type="Gene3D" id="2.130.10.10">
    <property type="entry name" value="YVTN repeat-like/Quinoprotein amine dehydrogenase"/>
    <property type="match status" value="1"/>
</dbReference>
<evidence type="ECO:0000313" key="2">
    <source>
        <dbReference type="Proteomes" id="UP000274822"/>
    </source>
</evidence>
<evidence type="ECO:0008006" key="3">
    <source>
        <dbReference type="Google" id="ProtNLM"/>
    </source>
</evidence>
<evidence type="ECO:0000313" key="1">
    <source>
        <dbReference type="EMBL" id="RUS27603.1"/>
    </source>
</evidence>
<keyword evidence="2" id="KW-1185">Reference proteome</keyword>
<sequence>MTFFIGPTCRQPAGIFRFPVYACAYGNGSRESKLLAIGMDQGATCILDTNATASEVLSTSFRPRFSHVFDVKWRVDDLMASSNEASFWNVEKLLYSRSSWHNIIVTESHDGSIGIWDARLTNTLVNIIHNAHSQNCENKRKRDLVGLNIISSLMHYCIESRLLTLSQDNRGSFINTLPAPLFRFIDR</sequence>
<dbReference type="Proteomes" id="UP000274822">
    <property type="component" value="Unassembled WGS sequence"/>
</dbReference>
<name>A0A433QCU6_9FUNG</name>
<gene>
    <name evidence="1" type="ORF">BC938DRAFT_483015</name>
</gene>
<organism evidence="1 2">
    <name type="scientific">Jimgerdemannia flammicorona</name>
    <dbReference type="NCBI Taxonomy" id="994334"/>
    <lineage>
        <taxon>Eukaryota</taxon>
        <taxon>Fungi</taxon>
        <taxon>Fungi incertae sedis</taxon>
        <taxon>Mucoromycota</taxon>
        <taxon>Mucoromycotina</taxon>
        <taxon>Endogonomycetes</taxon>
        <taxon>Endogonales</taxon>
        <taxon>Endogonaceae</taxon>
        <taxon>Jimgerdemannia</taxon>
    </lineage>
</organism>
<comment type="caution">
    <text evidence="1">The sequence shown here is derived from an EMBL/GenBank/DDBJ whole genome shotgun (WGS) entry which is preliminary data.</text>
</comment>
<dbReference type="InterPro" id="IPR036322">
    <property type="entry name" value="WD40_repeat_dom_sf"/>
</dbReference>
<dbReference type="EMBL" id="RBNJ01008102">
    <property type="protein sequence ID" value="RUS27603.1"/>
    <property type="molecule type" value="Genomic_DNA"/>
</dbReference>
<proteinExistence type="predicted"/>
<protein>
    <recommendedName>
        <fullName evidence="3">WD40-repeat-containing domain protein</fullName>
    </recommendedName>
</protein>
<reference evidence="1 2" key="1">
    <citation type="journal article" date="2018" name="New Phytol.">
        <title>Phylogenomics of Endogonaceae and evolution of mycorrhizas within Mucoromycota.</title>
        <authorList>
            <person name="Chang Y."/>
            <person name="Desiro A."/>
            <person name="Na H."/>
            <person name="Sandor L."/>
            <person name="Lipzen A."/>
            <person name="Clum A."/>
            <person name="Barry K."/>
            <person name="Grigoriev I.V."/>
            <person name="Martin F.M."/>
            <person name="Stajich J.E."/>
            <person name="Smith M.E."/>
            <person name="Bonito G."/>
            <person name="Spatafora J.W."/>
        </authorList>
    </citation>
    <scope>NUCLEOTIDE SEQUENCE [LARGE SCALE GENOMIC DNA]</scope>
    <source>
        <strain evidence="1 2">AD002</strain>
    </source>
</reference>
<accession>A0A433QCU6</accession>
<dbReference type="InterPro" id="IPR015943">
    <property type="entry name" value="WD40/YVTN_repeat-like_dom_sf"/>
</dbReference>